<evidence type="ECO:0000256" key="5">
    <source>
        <dbReference type="ARBA" id="ARBA00022519"/>
    </source>
</evidence>
<name>A0ABP6YVQ6_9ACTN</name>
<evidence type="ECO:0000259" key="11">
    <source>
        <dbReference type="PROSITE" id="PS51012"/>
    </source>
</evidence>
<evidence type="ECO:0000313" key="12">
    <source>
        <dbReference type="EMBL" id="GAA3591364.1"/>
    </source>
</evidence>
<evidence type="ECO:0000256" key="1">
    <source>
        <dbReference type="ARBA" id="ARBA00004429"/>
    </source>
</evidence>
<evidence type="ECO:0000256" key="6">
    <source>
        <dbReference type="ARBA" id="ARBA00022692"/>
    </source>
</evidence>
<keyword evidence="3 10" id="KW-0813">Transport</keyword>
<keyword evidence="5" id="KW-0997">Cell inner membrane</keyword>
<proteinExistence type="inferred from homology"/>
<protein>
    <recommendedName>
        <fullName evidence="10">Transport permease protein</fullName>
    </recommendedName>
</protein>
<feature type="transmembrane region" description="Helical" evidence="10">
    <location>
        <begin position="209"/>
        <end position="227"/>
    </location>
</feature>
<evidence type="ECO:0000256" key="2">
    <source>
        <dbReference type="ARBA" id="ARBA00007783"/>
    </source>
</evidence>
<evidence type="ECO:0000256" key="7">
    <source>
        <dbReference type="ARBA" id="ARBA00022989"/>
    </source>
</evidence>
<dbReference type="PROSITE" id="PS51012">
    <property type="entry name" value="ABC_TM2"/>
    <property type="match status" value="1"/>
</dbReference>
<dbReference type="InterPro" id="IPR000412">
    <property type="entry name" value="ABC_2_transport"/>
</dbReference>
<dbReference type="PRINTS" id="PR00164">
    <property type="entry name" value="ABC2TRNSPORT"/>
</dbReference>
<dbReference type="RefSeq" id="WP_231484878.1">
    <property type="nucleotide sequence ID" value="NZ_BAAAZO010000001.1"/>
</dbReference>
<keyword evidence="13" id="KW-1185">Reference proteome</keyword>
<keyword evidence="7 10" id="KW-1133">Transmembrane helix</keyword>
<comment type="caution">
    <text evidence="12">The sequence shown here is derived from an EMBL/GenBank/DDBJ whole genome shotgun (WGS) entry which is preliminary data.</text>
</comment>
<evidence type="ECO:0000256" key="3">
    <source>
        <dbReference type="ARBA" id="ARBA00022448"/>
    </source>
</evidence>
<gene>
    <name evidence="12" type="ORF">GCM10022223_02380</name>
</gene>
<keyword evidence="8 10" id="KW-0472">Membrane</keyword>
<sequence length="304" mass="33581">MTSILPIRPETGASQRAAARAAEYGLVQLGGRPPLGRYIKELWARRHFALEFAKSRFRSANEANRLGMAWVVLNPLIQAAVYGLIFGFILTSNSKPHNYTAFLVCGVFTIGLFSGCFTDGAKSLVANRGLVRTLHFPRAVLPIATLLNKLMELVATTVVMCVIVMLTGEMPQLDWLLIIPAYFFLALFSGGIAFVAARLTVHLRDISQLIPFINRLIFYLSGVFYIVGNRFGDRGILGKVIEANPLNVYLSLVRYAMLEGIRGTGPNQISIDATTWIMAAGYGVVMFVVGFIFFWQAEGLYGRD</sequence>
<evidence type="ECO:0000313" key="13">
    <source>
        <dbReference type="Proteomes" id="UP001501074"/>
    </source>
</evidence>
<evidence type="ECO:0000256" key="9">
    <source>
        <dbReference type="ARBA" id="ARBA00023251"/>
    </source>
</evidence>
<keyword evidence="6 10" id="KW-0812">Transmembrane</keyword>
<feature type="transmembrane region" description="Helical" evidence="10">
    <location>
        <begin position="66"/>
        <end position="89"/>
    </location>
</feature>
<dbReference type="InterPro" id="IPR047817">
    <property type="entry name" value="ABC2_TM_bact-type"/>
</dbReference>
<reference evidence="13" key="1">
    <citation type="journal article" date="2019" name="Int. J. Syst. Evol. Microbiol.">
        <title>The Global Catalogue of Microorganisms (GCM) 10K type strain sequencing project: providing services to taxonomists for standard genome sequencing and annotation.</title>
        <authorList>
            <consortium name="The Broad Institute Genomics Platform"/>
            <consortium name="The Broad Institute Genome Sequencing Center for Infectious Disease"/>
            <person name="Wu L."/>
            <person name="Ma J."/>
        </authorList>
    </citation>
    <scope>NUCLEOTIDE SEQUENCE [LARGE SCALE GENOMIC DNA]</scope>
    <source>
        <strain evidence="13">JCM 16902</strain>
    </source>
</reference>
<comment type="similarity">
    <text evidence="2 10">Belongs to the ABC-2 integral membrane protein family.</text>
</comment>
<keyword evidence="4 10" id="KW-1003">Cell membrane</keyword>
<keyword evidence="9" id="KW-0046">Antibiotic resistance</keyword>
<dbReference type="Proteomes" id="UP001501074">
    <property type="component" value="Unassembled WGS sequence"/>
</dbReference>
<evidence type="ECO:0000256" key="4">
    <source>
        <dbReference type="ARBA" id="ARBA00022475"/>
    </source>
</evidence>
<dbReference type="Pfam" id="PF01061">
    <property type="entry name" value="ABC2_membrane"/>
    <property type="match status" value="1"/>
</dbReference>
<feature type="transmembrane region" description="Helical" evidence="10">
    <location>
        <begin position="276"/>
        <end position="295"/>
    </location>
</feature>
<organism evidence="12 13">
    <name type="scientific">Kineosporia mesophila</name>
    <dbReference type="NCBI Taxonomy" id="566012"/>
    <lineage>
        <taxon>Bacteria</taxon>
        <taxon>Bacillati</taxon>
        <taxon>Actinomycetota</taxon>
        <taxon>Actinomycetes</taxon>
        <taxon>Kineosporiales</taxon>
        <taxon>Kineosporiaceae</taxon>
        <taxon>Kineosporia</taxon>
    </lineage>
</organism>
<feature type="transmembrane region" description="Helical" evidence="10">
    <location>
        <begin position="177"/>
        <end position="197"/>
    </location>
</feature>
<comment type="subcellular location">
    <subcellularLocation>
        <location evidence="1">Cell inner membrane</location>
        <topology evidence="1">Multi-pass membrane protein</topology>
    </subcellularLocation>
    <subcellularLocation>
        <location evidence="10">Cell membrane</location>
        <topology evidence="10">Multi-pass membrane protein</topology>
    </subcellularLocation>
</comment>
<evidence type="ECO:0000256" key="10">
    <source>
        <dbReference type="RuleBase" id="RU361157"/>
    </source>
</evidence>
<feature type="domain" description="ABC transmembrane type-2" evidence="11">
    <location>
        <begin position="66"/>
        <end position="297"/>
    </location>
</feature>
<feature type="transmembrane region" description="Helical" evidence="10">
    <location>
        <begin position="101"/>
        <end position="118"/>
    </location>
</feature>
<evidence type="ECO:0000256" key="8">
    <source>
        <dbReference type="ARBA" id="ARBA00023136"/>
    </source>
</evidence>
<dbReference type="EMBL" id="BAAAZO010000001">
    <property type="protein sequence ID" value="GAA3591364.1"/>
    <property type="molecule type" value="Genomic_DNA"/>
</dbReference>
<accession>A0ABP6YVQ6</accession>
<feature type="transmembrane region" description="Helical" evidence="10">
    <location>
        <begin position="139"/>
        <end position="165"/>
    </location>
</feature>
<dbReference type="PANTHER" id="PTHR30413">
    <property type="entry name" value="INNER MEMBRANE TRANSPORT PERMEASE"/>
    <property type="match status" value="1"/>
</dbReference>
<dbReference type="InterPro" id="IPR013525">
    <property type="entry name" value="ABC2_TM"/>
</dbReference>
<dbReference type="PANTHER" id="PTHR30413:SF8">
    <property type="entry name" value="TRANSPORT PERMEASE PROTEIN"/>
    <property type="match status" value="1"/>
</dbReference>